<dbReference type="EMBL" id="FNIX01000003">
    <property type="protein sequence ID" value="SDO72643.1"/>
    <property type="molecule type" value="Genomic_DNA"/>
</dbReference>
<keyword evidence="3" id="KW-1185">Reference proteome</keyword>
<proteinExistence type="predicted"/>
<organism evidence="2 3">
    <name type="scientific">Lentzea jiangxiensis</name>
    <dbReference type="NCBI Taxonomy" id="641025"/>
    <lineage>
        <taxon>Bacteria</taxon>
        <taxon>Bacillati</taxon>
        <taxon>Actinomycetota</taxon>
        <taxon>Actinomycetes</taxon>
        <taxon>Pseudonocardiales</taxon>
        <taxon>Pseudonocardiaceae</taxon>
        <taxon>Lentzea</taxon>
    </lineage>
</organism>
<dbReference type="AlphaFoldDB" id="A0A1H0LX27"/>
<gene>
    <name evidence="2" type="ORF">SAMN05421507_103485</name>
</gene>
<evidence type="ECO:0000256" key="1">
    <source>
        <dbReference type="SAM" id="MobiDB-lite"/>
    </source>
</evidence>
<feature type="region of interest" description="Disordered" evidence="1">
    <location>
        <begin position="1"/>
        <end position="20"/>
    </location>
</feature>
<dbReference type="RefSeq" id="WP_176959729.1">
    <property type="nucleotide sequence ID" value="NZ_FNIX01000003.1"/>
</dbReference>
<dbReference type="Proteomes" id="UP000199691">
    <property type="component" value="Unassembled WGS sequence"/>
</dbReference>
<protein>
    <submittedName>
        <fullName evidence="2">Uncharacterized protein</fullName>
    </submittedName>
</protein>
<feature type="region of interest" description="Disordered" evidence="1">
    <location>
        <begin position="25"/>
        <end position="46"/>
    </location>
</feature>
<name>A0A1H0LX27_9PSEU</name>
<evidence type="ECO:0000313" key="2">
    <source>
        <dbReference type="EMBL" id="SDO72643.1"/>
    </source>
</evidence>
<sequence>MSVQEQLRGGAPDLDDFPTLCSVPLRPDWFDDEEENPAAGVVRGTD</sequence>
<accession>A0A1H0LX27</accession>
<evidence type="ECO:0000313" key="3">
    <source>
        <dbReference type="Proteomes" id="UP000199691"/>
    </source>
</evidence>
<reference evidence="3" key="1">
    <citation type="submission" date="2016-10" db="EMBL/GenBank/DDBJ databases">
        <authorList>
            <person name="Varghese N."/>
            <person name="Submissions S."/>
        </authorList>
    </citation>
    <scope>NUCLEOTIDE SEQUENCE [LARGE SCALE GENOMIC DNA]</scope>
    <source>
        <strain evidence="3">CGMCC 4.6609</strain>
    </source>
</reference>
<dbReference type="STRING" id="641025.SAMN05421507_103485"/>